<evidence type="ECO:0000256" key="1">
    <source>
        <dbReference type="SAM" id="Phobius"/>
    </source>
</evidence>
<dbReference type="Proteomes" id="UP000229530">
    <property type="component" value="Unassembled WGS sequence"/>
</dbReference>
<sequence length="185" mass="20296">MRTTLLEVDVKTTLNAVKRALRSYPRKFLTGHTYAIASLIGLAMLISPSVGSYTASRAPQVVPEETIQIAEAKEKAAGPEIYEVWVTAYASTPEETDGTPFTTAMNTETHDGVIAVNFLPFRTRVRIPALFGDKVFTVEDRMHRRKMDFVDIWMPSKAEAVGFGIVHAAIEVVDQGVTISPSPAN</sequence>
<name>A0A2M6WGB1_9BACT</name>
<dbReference type="EMBL" id="PFBE01000015">
    <property type="protein sequence ID" value="PIT91795.1"/>
    <property type="molecule type" value="Genomic_DNA"/>
</dbReference>
<evidence type="ECO:0000313" key="3">
    <source>
        <dbReference type="Proteomes" id="UP000229530"/>
    </source>
</evidence>
<keyword evidence="1" id="KW-1133">Transmembrane helix</keyword>
<gene>
    <name evidence="2" type="ORF">COU12_01085</name>
</gene>
<comment type="caution">
    <text evidence="2">The sequence shown here is derived from an EMBL/GenBank/DDBJ whole genome shotgun (WGS) entry which is preliminary data.</text>
</comment>
<proteinExistence type="predicted"/>
<organism evidence="2 3">
    <name type="scientific">Candidatus Jorgensenbacteria bacterium CG10_big_fil_rev_8_21_14_0_10_54_38</name>
    <dbReference type="NCBI Taxonomy" id="1974593"/>
    <lineage>
        <taxon>Bacteria</taxon>
        <taxon>Candidatus Joergenseniibacteriota</taxon>
    </lineage>
</organism>
<evidence type="ECO:0008006" key="4">
    <source>
        <dbReference type="Google" id="ProtNLM"/>
    </source>
</evidence>
<evidence type="ECO:0000313" key="2">
    <source>
        <dbReference type="EMBL" id="PIT91795.1"/>
    </source>
</evidence>
<dbReference type="CDD" id="cd14667">
    <property type="entry name" value="3D_containing_proteins"/>
    <property type="match status" value="1"/>
</dbReference>
<accession>A0A2M6WGB1</accession>
<dbReference type="InterPro" id="IPR059180">
    <property type="entry name" value="3D_YorM"/>
</dbReference>
<dbReference type="AlphaFoldDB" id="A0A2M6WGB1"/>
<feature type="transmembrane region" description="Helical" evidence="1">
    <location>
        <begin position="28"/>
        <end position="47"/>
    </location>
</feature>
<keyword evidence="1" id="KW-0812">Transmembrane</keyword>
<keyword evidence="1" id="KW-0472">Membrane</keyword>
<protein>
    <recommendedName>
        <fullName evidence="4">3D domain-containing protein</fullName>
    </recommendedName>
</protein>
<reference evidence="3" key="1">
    <citation type="submission" date="2017-09" db="EMBL/GenBank/DDBJ databases">
        <title>Depth-based differentiation of microbial function through sediment-hosted aquifers and enrichment of novel symbionts in the deep terrestrial subsurface.</title>
        <authorList>
            <person name="Probst A.J."/>
            <person name="Ladd B."/>
            <person name="Jarett J.K."/>
            <person name="Geller-Mcgrath D.E."/>
            <person name="Sieber C.M.K."/>
            <person name="Emerson J.B."/>
            <person name="Anantharaman K."/>
            <person name="Thomas B.C."/>
            <person name="Malmstrom R."/>
            <person name="Stieglmeier M."/>
            <person name="Klingl A."/>
            <person name="Woyke T."/>
            <person name="Ryan C.M."/>
            <person name="Banfield J.F."/>
        </authorList>
    </citation>
    <scope>NUCLEOTIDE SEQUENCE [LARGE SCALE GENOMIC DNA]</scope>
</reference>